<evidence type="ECO:0000259" key="2">
    <source>
        <dbReference type="Pfam" id="PF11558"/>
    </source>
</evidence>
<dbReference type="Pfam" id="PF14479">
    <property type="entry name" value="HeLo"/>
    <property type="match status" value="1"/>
</dbReference>
<evidence type="ECO:0000259" key="3">
    <source>
        <dbReference type="Pfam" id="PF14479"/>
    </source>
</evidence>
<feature type="domain" description="Prion-inhibition and propagation HeLo" evidence="3">
    <location>
        <begin position="6"/>
        <end position="198"/>
    </location>
</feature>
<dbReference type="Pfam" id="PF11558">
    <property type="entry name" value="HET-s_218-289"/>
    <property type="match status" value="1"/>
</dbReference>
<evidence type="ECO:0000256" key="1">
    <source>
        <dbReference type="SAM" id="MobiDB-lite"/>
    </source>
</evidence>
<evidence type="ECO:0000313" key="5">
    <source>
        <dbReference type="Proteomes" id="UP000178912"/>
    </source>
</evidence>
<dbReference type="InterPro" id="IPR038305">
    <property type="entry name" value="HeLo_sf"/>
</dbReference>
<dbReference type="Proteomes" id="UP000178912">
    <property type="component" value="Unassembled WGS sequence"/>
</dbReference>
<name>A0A1E1KFF8_9HELO</name>
<reference evidence="5" key="1">
    <citation type="submission" date="2016-03" db="EMBL/GenBank/DDBJ databases">
        <authorList>
            <person name="Guldener U."/>
        </authorList>
    </citation>
    <scope>NUCLEOTIDE SEQUENCE [LARGE SCALE GENOMIC DNA]</scope>
    <source>
        <strain evidence="5">04CH-RAC-A.6.1</strain>
    </source>
</reference>
<gene>
    <name evidence="4" type="ORF">RAG0_05964</name>
</gene>
<dbReference type="Gene3D" id="1.20.120.1020">
    <property type="entry name" value="Prion-inhibition and propagation, HeLo domain"/>
    <property type="match status" value="1"/>
</dbReference>
<accession>A0A1E1KFF8</accession>
<dbReference type="PANTHER" id="PTHR37542:SF3">
    <property type="entry name" value="PRION-INHIBITION AND PROPAGATION HELO DOMAIN-CONTAINING PROTEIN"/>
    <property type="match status" value="1"/>
</dbReference>
<keyword evidence="5" id="KW-1185">Reference proteome</keyword>
<protein>
    <submittedName>
        <fullName evidence="4">Related to Heterokaryon incompatibility protein s</fullName>
    </submittedName>
</protein>
<dbReference type="AlphaFoldDB" id="A0A1E1KFF8"/>
<feature type="domain" description="Het-s prion-forming" evidence="2">
    <location>
        <begin position="218"/>
        <end position="282"/>
    </location>
</feature>
<sequence length="284" mass="31507">MAEIFGVAAGALSVASLFNNCVDCFDYIQLGRHFGTDFERCQLKLDILKTRLGRWGQATVLNDNPSFATNLPNEKAAQQVQAILEEIALLFRSTQQSCKRYKISAKPEDLVCLEQKDMPLVLHGLHGKLGDVARRRQGRTSLLKKMSWALYDAKNFDKLIKEMVNLVEDLEQLYPGDKTQCKLVEMDIEGIEDEPSLLALTGAADGTDAVLMDLAIRKVEKIVVRNRAKDIKSEGLAEILVGNEWAQRVMTDGMSIAEQTENSTDNIEAGGSSKVQVGNRYGVK</sequence>
<feature type="region of interest" description="Disordered" evidence="1">
    <location>
        <begin position="261"/>
        <end position="284"/>
    </location>
</feature>
<organism evidence="4 5">
    <name type="scientific">Rhynchosporium agropyri</name>
    <dbReference type="NCBI Taxonomy" id="914238"/>
    <lineage>
        <taxon>Eukaryota</taxon>
        <taxon>Fungi</taxon>
        <taxon>Dikarya</taxon>
        <taxon>Ascomycota</taxon>
        <taxon>Pezizomycotina</taxon>
        <taxon>Leotiomycetes</taxon>
        <taxon>Helotiales</taxon>
        <taxon>Ploettnerulaceae</taxon>
        <taxon>Rhynchosporium</taxon>
    </lineage>
</organism>
<dbReference type="OrthoDB" id="20872at2759"/>
<dbReference type="InterPro" id="IPR021084">
    <property type="entry name" value="Het-s_prion_dom"/>
</dbReference>
<proteinExistence type="predicted"/>
<dbReference type="PANTHER" id="PTHR37542">
    <property type="entry name" value="HELO DOMAIN-CONTAINING PROTEIN-RELATED"/>
    <property type="match status" value="1"/>
</dbReference>
<dbReference type="EMBL" id="FJUX01000028">
    <property type="protein sequence ID" value="CZS96767.1"/>
    <property type="molecule type" value="Genomic_DNA"/>
</dbReference>
<dbReference type="InterPro" id="IPR029498">
    <property type="entry name" value="HeLo_dom"/>
</dbReference>
<evidence type="ECO:0000313" key="4">
    <source>
        <dbReference type="EMBL" id="CZS96767.1"/>
    </source>
</evidence>